<keyword evidence="1" id="KW-0732">Signal</keyword>
<dbReference type="HOGENOM" id="CLU_175835_0_0_1"/>
<feature type="signal peptide" evidence="1">
    <location>
        <begin position="1"/>
        <end position="25"/>
    </location>
</feature>
<proteinExistence type="predicted"/>
<organism evidence="2 3">
    <name type="scientific">Leersia perrieri</name>
    <dbReference type="NCBI Taxonomy" id="77586"/>
    <lineage>
        <taxon>Eukaryota</taxon>
        <taxon>Viridiplantae</taxon>
        <taxon>Streptophyta</taxon>
        <taxon>Embryophyta</taxon>
        <taxon>Tracheophyta</taxon>
        <taxon>Spermatophyta</taxon>
        <taxon>Magnoliopsida</taxon>
        <taxon>Liliopsida</taxon>
        <taxon>Poales</taxon>
        <taxon>Poaceae</taxon>
        <taxon>BOP clade</taxon>
        <taxon>Oryzoideae</taxon>
        <taxon>Oryzeae</taxon>
        <taxon>Oryzinae</taxon>
        <taxon>Leersia</taxon>
    </lineage>
</organism>
<feature type="chain" id="PRO_5002348846" evidence="1">
    <location>
        <begin position="26"/>
        <end position="89"/>
    </location>
</feature>
<sequence length="89" mass="9139">MSSTIRFAPACVLLLLLVHCLPCEGRKLLPRGGEVMHFEGGLVLRVAGGSGGGETGVVETPPATATARFSASGRAERLMRSVPSPGVGH</sequence>
<evidence type="ECO:0000313" key="3">
    <source>
        <dbReference type="Proteomes" id="UP000032180"/>
    </source>
</evidence>
<dbReference type="Proteomes" id="UP000032180">
    <property type="component" value="Chromosome 5"/>
</dbReference>
<keyword evidence="3" id="KW-1185">Reference proteome</keyword>
<protein>
    <submittedName>
        <fullName evidence="2">Uncharacterized protein</fullName>
    </submittedName>
</protein>
<reference evidence="3" key="2">
    <citation type="submission" date="2013-12" db="EMBL/GenBank/DDBJ databases">
        <authorList>
            <person name="Yu Y."/>
            <person name="Lee S."/>
            <person name="de Baynast K."/>
            <person name="Wissotski M."/>
            <person name="Liu L."/>
            <person name="Talag J."/>
            <person name="Goicoechea J."/>
            <person name="Angelova A."/>
            <person name="Jetty R."/>
            <person name="Kudrna D."/>
            <person name="Golser W."/>
            <person name="Rivera L."/>
            <person name="Zhang J."/>
            <person name="Wing R."/>
        </authorList>
    </citation>
    <scope>NUCLEOTIDE SEQUENCE</scope>
</reference>
<accession>A0A0D9WIY0</accession>
<reference evidence="2" key="3">
    <citation type="submission" date="2015-04" db="UniProtKB">
        <authorList>
            <consortium name="EnsemblPlants"/>
        </authorList>
    </citation>
    <scope>IDENTIFICATION</scope>
</reference>
<dbReference type="AlphaFoldDB" id="A0A0D9WIY0"/>
<evidence type="ECO:0000256" key="1">
    <source>
        <dbReference type="SAM" id="SignalP"/>
    </source>
</evidence>
<dbReference type="Gramene" id="LPERR05G19480.1">
    <property type="protein sequence ID" value="LPERR05G19480.1"/>
    <property type="gene ID" value="LPERR05G19480"/>
</dbReference>
<evidence type="ECO:0000313" key="2">
    <source>
        <dbReference type="EnsemblPlants" id="LPERR05G19480.1"/>
    </source>
</evidence>
<name>A0A0D9WIY0_9ORYZ</name>
<dbReference type="EnsemblPlants" id="LPERR05G19480.1">
    <property type="protein sequence ID" value="LPERR05G19480.1"/>
    <property type="gene ID" value="LPERR05G19480"/>
</dbReference>
<reference evidence="2 3" key="1">
    <citation type="submission" date="2012-08" db="EMBL/GenBank/DDBJ databases">
        <title>Oryza genome evolution.</title>
        <authorList>
            <person name="Wing R.A."/>
        </authorList>
    </citation>
    <scope>NUCLEOTIDE SEQUENCE</scope>
</reference>